<dbReference type="EC" id="1.1.1.1" evidence="3"/>
<evidence type="ECO:0000256" key="7">
    <source>
        <dbReference type="ARBA" id="ARBA00023027"/>
    </source>
</evidence>
<dbReference type="PANTHER" id="PTHR42940">
    <property type="entry name" value="ALCOHOL DEHYDROGENASE 1-RELATED"/>
    <property type="match status" value="1"/>
</dbReference>
<dbReference type="Proteomes" id="UP000036367">
    <property type="component" value="Unassembled WGS sequence"/>
</dbReference>
<gene>
    <name evidence="10" type="ORF">RISK_000724</name>
</gene>
<dbReference type="CDD" id="cd08231">
    <property type="entry name" value="MDR_TM0436_like"/>
    <property type="match status" value="1"/>
</dbReference>
<dbReference type="InterPro" id="IPR013154">
    <property type="entry name" value="ADH-like_N"/>
</dbReference>
<keyword evidence="11" id="KW-1185">Reference proteome</keyword>
<dbReference type="Gene3D" id="3.40.50.720">
    <property type="entry name" value="NAD(P)-binding Rossmann-like Domain"/>
    <property type="match status" value="1"/>
</dbReference>
<dbReference type="InterPro" id="IPR013149">
    <property type="entry name" value="ADH-like_C"/>
</dbReference>
<feature type="domain" description="Alcohol dehydrogenase-like N-terminal" evidence="9">
    <location>
        <begin position="48"/>
        <end position="160"/>
    </location>
</feature>
<dbReference type="SUPFAM" id="SSF51735">
    <property type="entry name" value="NAD(P)-binding Rossmann-fold domains"/>
    <property type="match status" value="1"/>
</dbReference>
<dbReference type="AlphaFoldDB" id="A0A0J1BKI8"/>
<evidence type="ECO:0000256" key="1">
    <source>
        <dbReference type="ARBA" id="ARBA00001947"/>
    </source>
</evidence>
<accession>A0A0J1BKI8</accession>
<keyword evidence="6" id="KW-0560">Oxidoreductase</keyword>
<dbReference type="EMBL" id="LECT01000007">
    <property type="protein sequence ID" value="KLU06923.1"/>
    <property type="molecule type" value="Genomic_DNA"/>
</dbReference>
<evidence type="ECO:0000259" key="9">
    <source>
        <dbReference type="Pfam" id="PF08240"/>
    </source>
</evidence>
<evidence type="ECO:0000256" key="2">
    <source>
        <dbReference type="ARBA" id="ARBA00008072"/>
    </source>
</evidence>
<protein>
    <recommendedName>
        <fullName evidence="3">alcohol dehydrogenase</fullName>
        <ecNumber evidence="3">1.1.1.1</ecNumber>
    </recommendedName>
</protein>
<organism evidence="10 11">
    <name type="scientific">Rhodopirellula islandica</name>
    <dbReference type="NCBI Taxonomy" id="595434"/>
    <lineage>
        <taxon>Bacteria</taxon>
        <taxon>Pseudomonadati</taxon>
        <taxon>Planctomycetota</taxon>
        <taxon>Planctomycetia</taxon>
        <taxon>Pirellulales</taxon>
        <taxon>Pirellulaceae</taxon>
        <taxon>Rhodopirellula</taxon>
    </lineage>
</organism>
<dbReference type="GO" id="GO:0004022">
    <property type="term" value="F:alcohol dehydrogenase (NAD+) activity"/>
    <property type="evidence" value="ECO:0007669"/>
    <property type="project" value="UniProtKB-EC"/>
</dbReference>
<dbReference type="PATRIC" id="fig|595434.4.peg.702"/>
<evidence type="ECO:0000259" key="8">
    <source>
        <dbReference type="Pfam" id="PF00107"/>
    </source>
</evidence>
<comment type="cofactor">
    <cofactor evidence="1">
        <name>Zn(2+)</name>
        <dbReference type="ChEBI" id="CHEBI:29105"/>
    </cofactor>
</comment>
<comment type="caution">
    <text evidence="10">The sequence shown here is derived from an EMBL/GenBank/DDBJ whole genome shotgun (WGS) entry which is preliminary data.</text>
</comment>
<reference evidence="10" key="1">
    <citation type="submission" date="2015-05" db="EMBL/GenBank/DDBJ databases">
        <title>Permanent draft genome of Rhodopirellula islandicus K833.</title>
        <authorList>
            <person name="Kizina J."/>
            <person name="Richter M."/>
            <person name="Glockner F.O."/>
            <person name="Harder J."/>
        </authorList>
    </citation>
    <scope>NUCLEOTIDE SEQUENCE [LARGE SCALE GENOMIC DNA]</scope>
    <source>
        <strain evidence="10">K833</strain>
    </source>
</reference>
<evidence type="ECO:0000313" key="11">
    <source>
        <dbReference type="Proteomes" id="UP000036367"/>
    </source>
</evidence>
<dbReference type="InterPro" id="IPR011032">
    <property type="entry name" value="GroES-like_sf"/>
</dbReference>
<evidence type="ECO:0000256" key="6">
    <source>
        <dbReference type="ARBA" id="ARBA00023002"/>
    </source>
</evidence>
<dbReference type="PANTHER" id="PTHR42940:SF3">
    <property type="entry name" value="ALCOHOL DEHYDROGENASE 1-RELATED"/>
    <property type="match status" value="1"/>
</dbReference>
<comment type="similarity">
    <text evidence="2">Belongs to the zinc-containing alcohol dehydrogenase family.</text>
</comment>
<evidence type="ECO:0000256" key="3">
    <source>
        <dbReference type="ARBA" id="ARBA00013190"/>
    </source>
</evidence>
<dbReference type="Pfam" id="PF00107">
    <property type="entry name" value="ADH_zinc_N"/>
    <property type="match status" value="1"/>
</dbReference>
<keyword evidence="4" id="KW-0479">Metal-binding</keyword>
<dbReference type="SUPFAM" id="SSF50129">
    <property type="entry name" value="GroES-like"/>
    <property type="match status" value="1"/>
</dbReference>
<dbReference type="GO" id="GO:0005737">
    <property type="term" value="C:cytoplasm"/>
    <property type="evidence" value="ECO:0007669"/>
    <property type="project" value="TreeGrafter"/>
</dbReference>
<dbReference type="Pfam" id="PF08240">
    <property type="entry name" value="ADH_N"/>
    <property type="match status" value="1"/>
</dbReference>
<feature type="domain" description="Alcohol dehydrogenase-like C-terminal" evidence="8">
    <location>
        <begin position="212"/>
        <end position="342"/>
    </location>
</feature>
<dbReference type="Gene3D" id="3.90.180.10">
    <property type="entry name" value="Medium-chain alcohol dehydrogenases, catalytic domain"/>
    <property type="match status" value="1"/>
</dbReference>
<dbReference type="OrthoDB" id="239596at2"/>
<keyword evidence="5" id="KW-0862">Zinc</keyword>
<sequence>MPFSAGTTMSEMKSETDLRNDLQNIAMEFDTTQRRFVQAKKLLEPLCEGQVLVRVLCCTLCGSDLHTVSGRRCGHDGGVLGHEIVGEVVGWCSELTPVDYHGVPLQIGQRITWAMSVGCEACFYCDNELNQKCDSLFKYGHEANGGHPTGGLSEHCVLVAGTPIFSVPAVLSNEVVAPVNCATATVSAALRLVSQTHAVNGATVLIVGAGMLGLTAAAQCREAGAARIVVADPNEERAKLALAFGATDVLASDSAEQRQARLLELTAGRGVDLAIDFAGVTTAVEACLESVRLGGCVMLVGSVFPSDPVALYPEQVVRRMLTLRGLHNYLPRDLDSGLQFLERNHQRFPFESLVGKRFSLADVDQAFEFAMQQRPVRVAVYPSTSD</sequence>
<dbReference type="STRING" id="595434.RISK_000724"/>
<name>A0A0J1BKI8_RHOIS</name>
<keyword evidence="7" id="KW-0520">NAD</keyword>
<dbReference type="NCBIfam" id="TIGR03366">
    <property type="entry name" value="HpnZ_proposed"/>
    <property type="match status" value="1"/>
</dbReference>
<proteinExistence type="inferred from homology"/>
<dbReference type="InterPro" id="IPR036291">
    <property type="entry name" value="NAD(P)-bd_dom_sf"/>
</dbReference>
<dbReference type="GO" id="GO:0046872">
    <property type="term" value="F:metal ion binding"/>
    <property type="evidence" value="ECO:0007669"/>
    <property type="project" value="UniProtKB-KW"/>
</dbReference>
<evidence type="ECO:0000313" key="10">
    <source>
        <dbReference type="EMBL" id="KLU06923.1"/>
    </source>
</evidence>
<evidence type="ECO:0000256" key="5">
    <source>
        <dbReference type="ARBA" id="ARBA00022833"/>
    </source>
</evidence>
<evidence type="ECO:0000256" key="4">
    <source>
        <dbReference type="ARBA" id="ARBA00022723"/>
    </source>
</evidence>
<dbReference type="InterPro" id="IPR017743">
    <property type="entry name" value="ADH_phosphonate_catab-assoc"/>
</dbReference>